<reference evidence="1" key="1">
    <citation type="journal article" date="2014" name="Int. J. Syst. Evol. Microbiol.">
        <title>Complete genome sequence of Corynebacterium casei LMG S-19264T (=DSM 44701T), isolated from a smear-ripened cheese.</title>
        <authorList>
            <consortium name="US DOE Joint Genome Institute (JGI-PGF)"/>
            <person name="Walter F."/>
            <person name="Albersmeier A."/>
            <person name="Kalinowski J."/>
            <person name="Ruckert C."/>
        </authorList>
    </citation>
    <scope>NUCLEOTIDE SEQUENCE</scope>
    <source>
        <strain evidence="1">KCTC 12988</strain>
    </source>
</reference>
<evidence type="ECO:0000313" key="1">
    <source>
        <dbReference type="EMBL" id="GHC54931.1"/>
    </source>
</evidence>
<dbReference type="Proteomes" id="UP000644507">
    <property type="component" value="Unassembled WGS sequence"/>
</dbReference>
<name>A0A918TSQ7_9BACT</name>
<evidence type="ECO:0000313" key="2">
    <source>
        <dbReference type="Proteomes" id="UP000644507"/>
    </source>
</evidence>
<protein>
    <submittedName>
        <fullName evidence="1">Uncharacterized protein</fullName>
    </submittedName>
</protein>
<proteinExistence type="predicted"/>
<gene>
    <name evidence="1" type="ORF">GCM10007100_21900</name>
</gene>
<reference evidence="1" key="2">
    <citation type="submission" date="2020-09" db="EMBL/GenBank/DDBJ databases">
        <authorList>
            <person name="Sun Q."/>
            <person name="Kim S."/>
        </authorList>
    </citation>
    <scope>NUCLEOTIDE SEQUENCE</scope>
    <source>
        <strain evidence="1">KCTC 12988</strain>
    </source>
</reference>
<comment type="caution">
    <text evidence="1">The sequence shown here is derived from an EMBL/GenBank/DDBJ whole genome shotgun (WGS) entry which is preliminary data.</text>
</comment>
<sequence length="164" mass="18138">MKETTRAGCPIVEEGPKPFIQPFTCLGGEIEGSLPGERSCESALQIGKVFSGHQVTLVDNQPFSLLELFAIDVSYIAVKVAFVPLATQSGESPTSIQYDREGSQSERRFVDLFQGSNDSRHQVGTAPYRLGHNHIWARLLREGFNCPHQFLQATTEAASRDFTH</sequence>
<organism evidence="1 2">
    <name type="scientific">Roseibacillus persicicus</name>
    <dbReference type="NCBI Taxonomy" id="454148"/>
    <lineage>
        <taxon>Bacteria</taxon>
        <taxon>Pseudomonadati</taxon>
        <taxon>Verrucomicrobiota</taxon>
        <taxon>Verrucomicrobiia</taxon>
        <taxon>Verrucomicrobiales</taxon>
        <taxon>Verrucomicrobiaceae</taxon>
        <taxon>Roseibacillus</taxon>
    </lineage>
</organism>
<accession>A0A918TSQ7</accession>
<dbReference type="AlphaFoldDB" id="A0A918TSQ7"/>
<dbReference type="EMBL" id="BMXI01000008">
    <property type="protein sequence ID" value="GHC54931.1"/>
    <property type="molecule type" value="Genomic_DNA"/>
</dbReference>
<keyword evidence="2" id="KW-1185">Reference proteome</keyword>